<protein>
    <submittedName>
        <fullName evidence="1">Uncharacterized protein</fullName>
    </submittedName>
</protein>
<accession>A0A0A9AP02</accession>
<reference evidence="1" key="2">
    <citation type="journal article" date="2015" name="Data Brief">
        <title>Shoot transcriptome of the giant reed, Arundo donax.</title>
        <authorList>
            <person name="Barrero R.A."/>
            <person name="Guerrero F.D."/>
            <person name="Moolhuijzen P."/>
            <person name="Goolsby J.A."/>
            <person name="Tidwell J."/>
            <person name="Bellgard S.E."/>
            <person name="Bellgard M.I."/>
        </authorList>
    </citation>
    <scope>NUCLEOTIDE SEQUENCE</scope>
    <source>
        <tissue evidence="1">Shoot tissue taken approximately 20 cm above the soil surface</tissue>
    </source>
</reference>
<dbReference type="AlphaFoldDB" id="A0A0A9AP02"/>
<proteinExistence type="predicted"/>
<dbReference type="EMBL" id="GBRH01247280">
    <property type="protein sequence ID" value="JAD50615.1"/>
    <property type="molecule type" value="Transcribed_RNA"/>
</dbReference>
<name>A0A0A9AP02_ARUDO</name>
<sequence length="17" mass="2055">MNHYQLINPRSKLLAWA</sequence>
<evidence type="ECO:0000313" key="1">
    <source>
        <dbReference type="EMBL" id="JAD50615.1"/>
    </source>
</evidence>
<reference evidence="1" key="1">
    <citation type="submission" date="2014-09" db="EMBL/GenBank/DDBJ databases">
        <authorList>
            <person name="Magalhaes I.L.F."/>
            <person name="Oliveira U."/>
            <person name="Santos F.R."/>
            <person name="Vidigal T.H.D.A."/>
            <person name="Brescovit A.D."/>
            <person name="Santos A.J."/>
        </authorList>
    </citation>
    <scope>NUCLEOTIDE SEQUENCE</scope>
    <source>
        <tissue evidence="1">Shoot tissue taken approximately 20 cm above the soil surface</tissue>
    </source>
</reference>
<organism evidence="1">
    <name type="scientific">Arundo donax</name>
    <name type="common">Giant reed</name>
    <name type="synonym">Donax arundinaceus</name>
    <dbReference type="NCBI Taxonomy" id="35708"/>
    <lineage>
        <taxon>Eukaryota</taxon>
        <taxon>Viridiplantae</taxon>
        <taxon>Streptophyta</taxon>
        <taxon>Embryophyta</taxon>
        <taxon>Tracheophyta</taxon>
        <taxon>Spermatophyta</taxon>
        <taxon>Magnoliopsida</taxon>
        <taxon>Liliopsida</taxon>
        <taxon>Poales</taxon>
        <taxon>Poaceae</taxon>
        <taxon>PACMAD clade</taxon>
        <taxon>Arundinoideae</taxon>
        <taxon>Arundineae</taxon>
        <taxon>Arundo</taxon>
    </lineage>
</organism>